<proteinExistence type="predicted"/>
<dbReference type="VEuPathDB" id="AmoebaDB:DICPUDRAFT_29739"/>
<dbReference type="OMA" id="CAIHYEH"/>
<dbReference type="InParanoid" id="F0ZE40"/>
<name>F0ZE40_DICPU</name>
<dbReference type="SUPFAM" id="SSF53178">
    <property type="entry name" value="Peptidyl-tRNA hydrolase-like"/>
    <property type="match status" value="1"/>
</dbReference>
<evidence type="ECO:0000313" key="1">
    <source>
        <dbReference type="EMBL" id="EGC37781.1"/>
    </source>
</evidence>
<dbReference type="InterPro" id="IPR036416">
    <property type="entry name" value="Pept_tRNA_hydro_sf"/>
</dbReference>
<organism evidence="1 2">
    <name type="scientific">Dictyostelium purpureum</name>
    <name type="common">Slime mold</name>
    <dbReference type="NCBI Taxonomy" id="5786"/>
    <lineage>
        <taxon>Eukaryota</taxon>
        <taxon>Amoebozoa</taxon>
        <taxon>Evosea</taxon>
        <taxon>Eumycetozoa</taxon>
        <taxon>Dictyostelia</taxon>
        <taxon>Dictyosteliales</taxon>
        <taxon>Dictyosteliaceae</taxon>
        <taxon>Dictyostelium</taxon>
    </lineage>
</organism>
<accession>F0ZE40</accession>
<reference evidence="2" key="1">
    <citation type="journal article" date="2011" name="Genome Biol.">
        <title>Comparative genomics of the social amoebae Dictyostelium discoideum and Dictyostelium purpureum.</title>
        <authorList>
            <consortium name="US DOE Joint Genome Institute (JGI-PGF)"/>
            <person name="Sucgang R."/>
            <person name="Kuo A."/>
            <person name="Tian X."/>
            <person name="Salerno W."/>
            <person name="Parikh A."/>
            <person name="Feasley C.L."/>
            <person name="Dalin E."/>
            <person name="Tu H."/>
            <person name="Huang E."/>
            <person name="Barry K."/>
            <person name="Lindquist E."/>
            <person name="Shapiro H."/>
            <person name="Bruce D."/>
            <person name="Schmutz J."/>
            <person name="Salamov A."/>
            <person name="Fey P."/>
            <person name="Gaudet P."/>
            <person name="Anjard C."/>
            <person name="Babu M.M."/>
            <person name="Basu S."/>
            <person name="Bushmanova Y."/>
            <person name="van der Wel H."/>
            <person name="Katoh-Kurasawa M."/>
            <person name="Dinh C."/>
            <person name="Coutinho P.M."/>
            <person name="Saito T."/>
            <person name="Elias M."/>
            <person name="Schaap P."/>
            <person name="Kay R.R."/>
            <person name="Henrissat B."/>
            <person name="Eichinger L."/>
            <person name="Rivero F."/>
            <person name="Putnam N.H."/>
            <person name="West C.M."/>
            <person name="Loomis W.F."/>
            <person name="Chisholm R.L."/>
            <person name="Shaulsky G."/>
            <person name="Strassmann J.E."/>
            <person name="Queller D.C."/>
            <person name="Kuspa A."/>
            <person name="Grigoriev I.V."/>
        </authorList>
    </citation>
    <scope>NUCLEOTIDE SEQUENCE [LARGE SCALE GENOMIC DNA]</scope>
    <source>
        <strain evidence="2">QSDP1</strain>
    </source>
</reference>
<dbReference type="Gene3D" id="3.40.50.1470">
    <property type="entry name" value="Peptidyl-tRNA hydrolase"/>
    <property type="match status" value="1"/>
</dbReference>
<dbReference type="GeneID" id="10499190"/>
<dbReference type="InterPro" id="IPR001328">
    <property type="entry name" value="Pept_tRNA_hydro"/>
</dbReference>
<dbReference type="Proteomes" id="UP000001064">
    <property type="component" value="Unassembled WGS sequence"/>
</dbReference>
<dbReference type="OrthoDB" id="14233at2759"/>
<dbReference type="eggNOG" id="ENOG502RCY2">
    <property type="taxonomic scope" value="Eukaryota"/>
</dbReference>
<sequence length="244" mass="27844">MSQFSKSLLSIFSSVRGKSDPIVFFSVGNFNSMSSRSSIAIKAMNHFAANLGLKWVDFPQNCSKISYSPENHLLLVKCDTYITKDNFEVLKRLITLMPNIKTDSFCAIHYEHLYKLGIVESVFGGRTRHNDGLLGITSVFQTEDYHRVPIGIANPIDDISFKMTPYSIDNVYQDTTKPFVVNRFPEVQLEMVDKVVVPYASKEMFNTISMIKKHLAQKSESGDDLSMFKTPRIDYSNFESHYNF</sequence>
<dbReference type="AlphaFoldDB" id="F0ZE40"/>
<keyword evidence="2" id="KW-1185">Reference proteome</keyword>
<dbReference type="KEGG" id="dpp:DICPUDRAFT_29739"/>
<dbReference type="Pfam" id="PF01195">
    <property type="entry name" value="Pept_tRNA_hydro"/>
    <property type="match status" value="1"/>
</dbReference>
<dbReference type="STRING" id="5786.F0ZE40"/>
<protein>
    <submittedName>
        <fullName evidence="1">Uncharacterized protein</fullName>
    </submittedName>
</protein>
<dbReference type="RefSeq" id="XP_003285720.1">
    <property type="nucleotide sequence ID" value="XM_003285672.1"/>
</dbReference>
<dbReference type="EMBL" id="GL870991">
    <property type="protein sequence ID" value="EGC37781.1"/>
    <property type="molecule type" value="Genomic_DNA"/>
</dbReference>
<dbReference type="GO" id="GO:0004045">
    <property type="term" value="F:peptidyl-tRNA hydrolase activity"/>
    <property type="evidence" value="ECO:0007669"/>
    <property type="project" value="InterPro"/>
</dbReference>
<gene>
    <name evidence="1" type="ORF">DICPUDRAFT_29739</name>
</gene>
<evidence type="ECO:0000313" key="2">
    <source>
        <dbReference type="Proteomes" id="UP000001064"/>
    </source>
</evidence>